<protein>
    <submittedName>
        <fullName evidence="1">Uncharacterized protein</fullName>
    </submittedName>
</protein>
<dbReference type="AlphaFoldDB" id="A0A090GV46"/>
<name>A0A090GV46_MESPL</name>
<accession>A0A090GV46</accession>
<evidence type="ECO:0000313" key="1">
    <source>
        <dbReference type="EMBL" id="CDX58782.1"/>
    </source>
</evidence>
<evidence type="ECO:0000313" key="2">
    <source>
        <dbReference type="Proteomes" id="UP000046122"/>
    </source>
</evidence>
<organism evidence="1 2">
    <name type="scientific">Mesorhizobium plurifarium</name>
    <dbReference type="NCBI Taxonomy" id="69974"/>
    <lineage>
        <taxon>Bacteria</taxon>
        <taxon>Pseudomonadati</taxon>
        <taxon>Pseudomonadota</taxon>
        <taxon>Alphaproteobacteria</taxon>
        <taxon>Hyphomicrobiales</taxon>
        <taxon>Phyllobacteriaceae</taxon>
        <taxon>Mesorhizobium</taxon>
    </lineage>
</organism>
<dbReference type="EMBL" id="CCNE01000023">
    <property type="protein sequence ID" value="CDX58782.1"/>
    <property type="molecule type" value="Genomic_DNA"/>
</dbReference>
<gene>
    <name evidence="1" type="ORF">MPL3365_30307</name>
</gene>
<proteinExistence type="predicted"/>
<reference evidence="1 2" key="1">
    <citation type="submission" date="2014-08" db="EMBL/GenBank/DDBJ databases">
        <authorList>
            <person name="Moulin Lionel"/>
        </authorList>
    </citation>
    <scope>NUCLEOTIDE SEQUENCE [LARGE SCALE GENOMIC DNA]</scope>
</reference>
<sequence length="217" mass="24256">MDKPELAMISRSSLTKLVDLLPLVGADHGSRDYDAALFKLFDARPVRRATVMDNDVTLSALPADALEAGISLRELLPIVHEDWVSETHALEVDYVDDDGRHVVEMGRHGYIRADGEFIESPRLELIPSFTTKVDDALKFKERVFGSCLLLTIKEEENAEWGSDYQDCLIDRQSAVIHAHRNYDLPHAIIGAVLGAMLSGFTHKLLQFKIIEDGDDDV</sequence>
<dbReference type="Proteomes" id="UP000046122">
    <property type="component" value="Unassembled WGS sequence"/>
</dbReference>